<reference evidence="1" key="1">
    <citation type="journal article" date="2020" name="Nature">
        <title>Giant virus diversity and host interactions through global metagenomics.</title>
        <authorList>
            <person name="Schulz F."/>
            <person name="Roux S."/>
            <person name="Paez-Espino D."/>
            <person name="Jungbluth S."/>
            <person name="Walsh D.A."/>
            <person name="Denef V.J."/>
            <person name="McMahon K.D."/>
            <person name="Konstantinidis K.T."/>
            <person name="Eloe-Fadrosh E.A."/>
            <person name="Kyrpides N.C."/>
            <person name="Woyke T."/>
        </authorList>
    </citation>
    <scope>NUCLEOTIDE SEQUENCE</scope>
    <source>
        <strain evidence="1">GVMAG-M-3300023174-107</strain>
    </source>
</reference>
<sequence length="130" mass="15805">MFSTKPTPVGEFNKEYFLFLKFIKIHLDDANFKSFYRKNKMMKETNPKFFIRTWYNRIGSKYHTQVMQRDVSFFMNKNYEDDVSDSGESNMLLKYINKFKESYDTLDQGIKDEFVNFIMSLTDKSFVYYK</sequence>
<organism evidence="1">
    <name type="scientific">viral metagenome</name>
    <dbReference type="NCBI Taxonomy" id="1070528"/>
    <lineage>
        <taxon>unclassified sequences</taxon>
        <taxon>metagenomes</taxon>
        <taxon>organismal metagenomes</taxon>
    </lineage>
</organism>
<accession>A0A6C0D2A6</accession>
<evidence type="ECO:0000313" key="1">
    <source>
        <dbReference type="EMBL" id="QHT10583.1"/>
    </source>
</evidence>
<dbReference type="AlphaFoldDB" id="A0A6C0D2A6"/>
<dbReference type="EMBL" id="MN739522">
    <property type="protein sequence ID" value="QHT10583.1"/>
    <property type="molecule type" value="Genomic_DNA"/>
</dbReference>
<proteinExistence type="predicted"/>
<name>A0A6C0D2A6_9ZZZZ</name>
<protein>
    <submittedName>
        <fullName evidence="1">Uncharacterized protein</fullName>
    </submittedName>
</protein>